<accession>A0A8S1RI54</accession>
<dbReference type="PANTHER" id="PTHR11319:SF35">
    <property type="entry name" value="OUTER MEMBRANE PROTEIN PMPC-RELATED"/>
    <property type="match status" value="1"/>
</dbReference>
<dbReference type="InterPro" id="IPR006212">
    <property type="entry name" value="Furin_repeat"/>
</dbReference>
<evidence type="ECO:0000313" key="2">
    <source>
        <dbReference type="Proteomes" id="UP000692954"/>
    </source>
</evidence>
<proteinExistence type="predicted"/>
<sequence>MERIYFPETYEPLEIEIEFWSFYITNQQMTSYPFVDNEPYQNNTKKQLIFMMKTLDDNEVLAFMYTTLVTNYFITHNLYVEGQMEQMYYLPSEYEGIWILHVFAIYGQDIFFETLGTIDVHSSYYFYINKYITESEIYIGGSSFINNQYELSVFRGRLSKMFLFDQYRPIQTVYSQRISYLRQNEYQYTVNLIPDLFNFDGIVQKEIEFEQFGRRFCLYGWVKYYTLDSYSLKKFLLVRLTLYKNYQDEINLGDELLKITVDIDLSGKQKSGYDVISHHYWMPNLFGLNALEQSPSTDIINLRDDLPYLELLSKWHFISFEHGIYFESQRSQFKINYFDNNDLVSNTYYLGNFKFNNLFINTKYYAIFGGDYTVYQKMKGQIYGFYFRSNYQDDLNIQFTCHYSCLTCNGPMSTNCLSCKDNNQRIYLEESHQCICPLGQFESDQKCQSYQDLSETLNFKEINIEVSNSQCIFGYFYLPKIQQCIECPQQSPYNLFCLDCLLNPTDWYIRPICTTDFITQQVNKEEDAFTKQIRSALDYDLYYIDNENNVILLEGVNDYCDIKKVKTENCFELNVQHLSSITFGICKQNRYYSNLRCILLDVACIQLNQNNNKCIQCLNGYYISEDGYSCLQCPKQCQSCYALNKCQSCEPNFGLHNEQCERCGDFCKNCKYSEELQIMQCLTCIDNHLYFLSLNTQDCKHNEIANCKYAFETSDYNQSINSLDHNFQPYYNQTIIQCAKCQDGYIYFDFRRTCEEDVVNMEGCFQSFIRLQGEYIYQGCLYGNYNENALIMSFSDQCPRLKLNCIYCVIELLTTHTVNGLQIPKTASYTCLACENGYYASKKTGECQSCPLQLHCLSCYQQNKFTKDHWKTEIRAYYRDFIDTRFANHKFNDYGLSQNDSDYEILCTLCDEGYEFYGDKCIEICPESCLKCVIKNDKNICVKCPNSLNGRSLSLIDNKCVQCPSNCKICSERDQKQVHSINPLFNNIEFTHFSYYCISGSGILDQELGIYVDCQYDSCIKQIVINLNLYCDLDEYNNQIDSLTTTDDKIKFKHQTILSDDLFSNSSFKYFETQEFYKIANQKSIKLILIKIVSNHQQSCQVTDQLSISQNFSTNIFSAINVELEIYGNGNTEIKFQKQLLFANFSRVHIEGIKFNIQYFNFGPNILQFMSPFQQKIELVNIIYYQESKLTAYYINITNATNVLLQNILLKDCTRYFPIEAFIKIEKTKSQQTIKIKDFSIFDSQFNNLHLFWFDLKENDQVEMTNINVKQTFFNQSLIYQTNGYLSLNQIQINSCNISSQTGLFQINKLINFKLVSLVFKQNLINQGKIFNLNQHVNLINLNFINNELQGNSLLIYNEKVNIESIFVENILFQLNTFSENASFMKIILITLLNKEIIINQISIIENYLLQNSFQSTLNILNITLIYLEAQTVKIDQMMIKKVYGITDLVILNVNKLQLNQISIQQHDKQKFKGLYQHFDCFKQSIQNQFNYPWIKIYDVAIIEIQFLNITKAQSINYPIIEIKTSIFTSQTLKQIKMSQMRFIENMLIMTNNINIASIMKIISEENYDIEIEQSTFERNLMHQYEYIDQINSGLIFYVDCKTCTFFFNNVQVQQNIVTNSSNSIFNFQIKSIDMYNCSFIENNLYNYSILQPYLFWGYKKDQQIFIEQIKEIFPIKVKTGNAKIVCQKILIKDIIISNSTVSGFYISLEKEAFVQIQNAIISFIYPSFSSEDENGGAFLIDTSSSFSSIIKLINIYATYIHCRNKGGLLYISNVLEGATIQVQNIVIHDVYSLKGSLFYLDFSQFTKLKQQFILENLKLTNSKQEFLQFISTFNEPNSQLLSELAFGRSLFEINNANLVSLQNIMINSLFYESFAILSQALTLQLKNCRISNSSLQNSLLILNLMKSNSTIRIVEFHVINTQILNQIPIIEKCTLYSLNIKIDPQICSKDIAFQESPLLLLSEQTHDNLYKSYCIIGKMNMQQSTIQSLIEINPQMTVVEISELHLKMIECEICKKGLLSINIQDAQSKITMNQIIFNNNSCGKQSCLNIVKSISELRILQSLIQNINEKQYDLRLQNYKCVQNFAYRGTCLYIQDIKTLIKDSIFENNTAKSQGGSIYVIGNKNFFVLNSVIQFNQAEFGGGLFLKDQIVQNLNKQETLINNNIGLQFGSDFAQLASQLSVQIDIDNILPKVKVFENENTLIEKVKIGNYILFQKSYSDSLYVPNGQVLSQYQYFDQIKQTYTQYNLHLRLIPLDQFTNVQKNLNNTYCLISGRILNEKEESNFTSEFTNFNNVTFNQSDYYNFDNIIFYLDDQQNRTYQFQFQCNSIFPPIYGKNQEIVGYHNNYILRMNIKSLPCQLGEIKSIFDGTCIPCNATQGLYSLVLNSNTCQQKDDFSTSEIKSAQLKLKPGFWRPYFDTDDISQCINLLDNCNGGWIEGDTSCYDGHVGALCEECDIYNIRGLGYFSTNKKYTCGSCVDNKQNIAAITAISLWYIFDIINQGLQFQYQFLLEVIYQ</sequence>
<name>A0A8S1RI54_9CILI</name>
<dbReference type="Proteomes" id="UP000692954">
    <property type="component" value="Unassembled WGS sequence"/>
</dbReference>
<dbReference type="CDD" id="cd00064">
    <property type="entry name" value="FU"/>
    <property type="match status" value="1"/>
</dbReference>
<dbReference type="EMBL" id="CAJJDN010000169">
    <property type="protein sequence ID" value="CAD8126690.1"/>
    <property type="molecule type" value="Genomic_DNA"/>
</dbReference>
<reference evidence="1" key="1">
    <citation type="submission" date="2021-01" db="EMBL/GenBank/DDBJ databases">
        <authorList>
            <consortium name="Genoscope - CEA"/>
            <person name="William W."/>
        </authorList>
    </citation>
    <scope>NUCLEOTIDE SEQUENCE</scope>
</reference>
<gene>
    <name evidence="1" type="ORF">PSON_ATCC_30995.1.T1690088</name>
</gene>
<protein>
    <submittedName>
        <fullName evidence="1">Uncharacterized protein</fullName>
    </submittedName>
</protein>
<organism evidence="1 2">
    <name type="scientific">Paramecium sonneborni</name>
    <dbReference type="NCBI Taxonomy" id="65129"/>
    <lineage>
        <taxon>Eukaryota</taxon>
        <taxon>Sar</taxon>
        <taxon>Alveolata</taxon>
        <taxon>Ciliophora</taxon>
        <taxon>Intramacronucleata</taxon>
        <taxon>Oligohymenophorea</taxon>
        <taxon>Peniculida</taxon>
        <taxon>Parameciidae</taxon>
        <taxon>Paramecium</taxon>
    </lineage>
</organism>
<keyword evidence="2" id="KW-1185">Reference proteome</keyword>
<dbReference type="PANTHER" id="PTHR11319">
    <property type="entry name" value="G PROTEIN-COUPLED RECEPTOR-RELATED"/>
    <property type="match status" value="1"/>
</dbReference>
<evidence type="ECO:0000313" key="1">
    <source>
        <dbReference type="EMBL" id="CAD8126690.1"/>
    </source>
</evidence>
<comment type="caution">
    <text evidence="1">The sequence shown here is derived from an EMBL/GenBank/DDBJ whole genome shotgun (WGS) entry which is preliminary data.</text>
</comment>
<dbReference type="SMART" id="SM00261">
    <property type="entry name" value="FU"/>
    <property type="match status" value="3"/>
</dbReference>